<dbReference type="InterPro" id="IPR015655">
    <property type="entry name" value="PP2C"/>
</dbReference>
<evidence type="ECO:0000259" key="2">
    <source>
        <dbReference type="PROSITE" id="PS51746"/>
    </source>
</evidence>
<reference evidence="3" key="1">
    <citation type="submission" date="2020-05" db="EMBL/GenBank/DDBJ databases">
        <authorList>
            <person name="Chiriac C."/>
            <person name="Salcher M."/>
            <person name="Ghai R."/>
            <person name="Kavagutti S V."/>
        </authorList>
    </citation>
    <scope>NUCLEOTIDE SEQUENCE</scope>
</reference>
<dbReference type="CDD" id="cd00143">
    <property type="entry name" value="PP2Cc"/>
    <property type="match status" value="1"/>
</dbReference>
<dbReference type="InterPro" id="IPR001932">
    <property type="entry name" value="PPM-type_phosphatase-like_dom"/>
</dbReference>
<keyword evidence="1" id="KW-0472">Membrane</keyword>
<dbReference type="GO" id="GO:0004722">
    <property type="term" value="F:protein serine/threonine phosphatase activity"/>
    <property type="evidence" value="ECO:0007669"/>
    <property type="project" value="InterPro"/>
</dbReference>
<dbReference type="PANTHER" id="PTHR47992">
    <property type="entry name" value="PROTEIN PHOSPHATASE"/>
    <property type="match status" value="1"/>
</dbReference>
<gene>
    <name evidence="3" type="ORF">UFOPK2169_00189</name>
</gene>
<feature type="domain" description="PPM-type phosphatase" evidence="2">
    <location>
        <begin position="4"/>
        <end position="236"/>
    </location>
</feature>
<feature type="transmembrane region" description="Helical" evidence="1">
    <location>
        <begin position="280"/>
        <end position="301"/>
    </location>
</feature>
<dbReference type="NCBIfam" id="NF033484">
    <property type="entry name" value="Stp1_PP2C_phos"/>
    <property type="match status" value="1"/>
</dbReference>
<protein>
    <submittedName>
        <fullName evidence="3">Unannotated protein</fullName>
    </submittedName>
</protein>
<evidence type="ECO:0000313" key="3">
    <source>
        <dbReference type="EMBL" id="CAB4642208.1"/>
    </source>
</evidence>
<keyword evidence="1" id="KW-1133">Transmembrane helix</keyword>
<dbReference type="SMART" id="SM00331">
    <property type="entry name" value="PP2C_SIG"/>
    <property type="match status" value="1"/>
</dbReference>
<dbReference type="Pfam" id="PF13672">
    <property type="entry name" value="PP2C_2"/>
    <property type="match status" value="1"/>
</dbReference>
<dbReference type="InterPro" id="IPR036457">
    <property type="entry name" value="PPM-type-like_dom_sf"/>
</dbReference>
<evidence type="ECO:0000256" key="1">
    <source>
        <dbReference type="SAM" id="Phobius"/>
    </source>
</evidence>
<name>A0A6J6K088_9ZZZZ</name>
<organism evidence="3">
    <name type="scientific">freshwater metagenome</name>
    <dbReference type="NCBI Taxonomy" id="449393"/>
    <lineage>
        <taxon>unclassified sequences</taxon>
        <taxon>metagenomes</taxon>
        <taxon>ecological metagenomes</taxon>
    </lineage>
</organism>
<dbReference type="SUPFAM" id="SSF81606">
    <property type="entry name" value="PP2C-like"/>
    <property type="match status" value="1"/>
</dbReference>
<keyword evidence="1" id="KW-0812">Transmembrane</keyword>
<sequence length="390" mass="41852">MKLKWGATTDVGMVRQQNEDDFCAEENLFVVADGMGGHNAGEVASALAISTVRSGARGGIFTADQFRELVQQANTAIYTASLDDSTQSGMGTTLTAMAVVPGEEPAVLVANVGDSRTYLFRHGVLSRVSVDHSYVQELVNEGIITPEEARVHPRRNIVTRAMGIDRNVQVDVFHQLVRTGDRVLLCSDGLVDEVADFDIAQVLIDHSNPQEAAEALVMVANANGGRDNTTVIVVDIVDDISEPVPVPVADITTTVTPVTADATAPMPAPVVRKFLRPSVIAFWSALVFIVLSASTVLGVYARSGYFVGFDSNDNVTIYQGRVGGVLWFQPTVNTQTRLNGDDLPEDVRREVLLNRTFASSSQAAKFLSLVETAILDASTTTVPITTTTVK</sequence>
<proteinExistence type="predicted"/>
<accession>A0A6J6K088</accession>
<dbReference type="SMART" id="SM00332">
    <property type="entry name" value="PP2Cc"/>
    <property type="match status" value="1"/>
</dbReference>
<dbReference type="AlphaFoldDB" id="A0A6J6K088"/>
<dbReference type="PROSITE" id="PS51746">
    <property type="entry name" value="PPM_2"/>
    <property type="match status" value="1"/>
</dbReference>
<dbReference type="Gene3D" id="3.60.40.10">
    <property type="entry name" value="PPM-type phosphatase domain"/>
    <property type="match status" value="1"/>
</dbReference>
<dbReference type="EMBL" id="CAEZWE010000003">
    <property type="protein sequence ID" value="CAB4642208.1"/>
    <property type="molecule type" value="Genomic_DNA"/>
</dbReference>